<dbReference type="Pfam" id="PF19086">
    <property type="entry name" value="Terpene_syn_C_2"/>
    <property type="match status" value="1"/>
</dbReference>
<dbReference type="EMBL" id="MVFC01000004">
    <property type="protein sequence ID" value="OON81238.1"/>
    <property type="molecule type" value="Genomic_DNA"/>
</dbReference>
<dbReference type="Proteomes" id="UP000190539">
    <property type="component" value="Unassembled WGS sequence"/>
</dbReference>
<dbReference type="EC" id="4.2.3.-" evidence="2"/>
<sequence length="338" mass="38232">MEPDLAELHADGLRYTDLVAGYYLGAPDTILASIADLSVWFFVWDDRHDRDTVHGRGRSWFALTADLRTALVAPRSHLHHEEPLVAAFADCVQRLTQPLGRGWRDRFVAHFADVIDSYDEEFRNRAVGEVPTVDTYVKLRRRTFGHEVWLDLLELAAVRELPEHIRENEAYRRAGMATQDFSAWYNDLCSLPKELAGDEVHNLGISLIQHQGLSLEEAVSEVRRRVSGCVTEFLFIEKDVVALADAAAAEGTFAGVELRSAVLACLDNMRNWFSSVYWFHHESGRYRVESWSDRSHPPYVSDHLPGGGQEPAAPPAGPRGQRWRRRRASAENKKTGDA</sequence>
<dbReference type="AlphaFoldDB" id="A0A1V4ABI5"/>
<comment type="similarity">
    <text evidence="2">Belongs to the terpene synthase family.</text>
</comment>
<evidence type="ECO:0000313" key="5">
    <source>
        <dbReference type="Proteomes" id="UP000190539"/>
    </source>
</evidence>
<dbReference type="GO" id="GO:0046872">
    <property type="term" value="F:metal ion binding"/>
    <property type="evidence" value="ECO:0007669"/>
    <property type="project" value="UniProtKB-KW"/>
</dbReference>
<comment type="cofactor">
    <cofactor evidence="2">
        <name>Mg(2+)</name>
        <dbReference type="ChEBI" id="CHEBI:18420"/>
    </cofactor>
</comment>
<dbReference type="GO" id="GO:0010333">
    <property type="term" value="F:terpene synthase activity"/>
    <property type="evidence" value="ECO:0007669"/>
    <property type="project" value="InterPro"/>
</dbReference>
<dbReference type="SUPFAM" id="SSF48576">
    <property type="entry name" value="Terpenoid synthases"/>
    <property type="match status" value="1"/>
</dbReference>
<name>A0A1V4ABI5_9ACTN</name>
<protein>
    <recommendedName>
        <fullName evidence="2">Terpene synthase</fullName>
        <ecNumber evidence="2">4.2.3.-</ecNumber>
    </recommendedName>
</protein>
<keyword evidence="5" id="KW-1185">Reference proteome</keyword>
<organism evidence="4 5">
    <name type="scientific">Streptomyces tsukubensis</name>
    <dbReference type="NCBI Taxonomy" id="83656"/>
    <lineage>
        <taxon>Bacteria</taxon>
        <taxon>Bacillati</taxon>
        <taxon>Actinomycetota</taxon>
        <taxon>Actinomycetes</taxon>
        <taxon>Kitasatosporales</taxon>
        <taxon>Streptomycetaceae</taxon>
        <taxon>Streptomyces</taxon>
    </lineage>
</organism>
<dbReference type="SFLD" id="SFLDS00005">
    <property type="entry name" value="Isoprenoid_Synthase_Type_I"/>
    <property type="match status" value="1"/>
</dbReference>
<accession>A0A1V4ABI5</accession>
<keyword evidence="2" id="KW-0479">Metal-binding</keyword>
<dbReference type="Gene3D" id="1.10.600.10">
    <property type="entry name" value="Farnesyl Diphosphate Synthase"/>
    <property type="match status" value="1"/>
</dbReference>
<comment type="caution">
    <text evidence="4">The sequence shown here is derived from an EMBL/GenBank/DDBJ whole genome shotgun (WGS) entry which is preliminary data.</text>
</comment>
<dbReference type="STRING" id="83656.B1H18_07700"/>
<dbReference type="InterPro" id="IPR008949">
    <property type="entry name" value="Isoprenoid_synthase_dom_sf"/>
</dbReference>
<keyword evidence="1 2" id="KW-0456">Lyase</keyword>
<keyword evidence="2" id="KW-0460">Magnesium</keyword>
<dbReference type="PANTHER" id="PTHR35201:SF4">
    <property type="entry name" value="BETA-PINACENE SYNTHASE-RELATED"/>
    <property type="match status" value="1"/>
</dbReference>
<evidence type="ECO:0000256" key="3">
    <source>
        <dbReference type="SAM" id="MobiDB-lite"/>
    </source>
</evidence>
<dbReference type="InterPro" id="IPR034686">
    <property type="entry name" value="Terpene_cyclase-like_2"/>
</dbReference>
<feature type="compositionally biased region" description="Basic and acidic residues" evidence="3">
    <location>
        <begin position="328"/>
        <end position="338"/>
    </location>
</feature>
<evidence type="ECO:0000256" key="2">
    <source>
        <dbReference type="RuleBase" id="RU366034"/>
    </source>
</evidence>
<dbReference type="PANTHER" id="PTHR35201">
    <property type="entry name" value="TERPENE SYNTHASE"/>
    <property type="match status" value="1"/>
</dbReference>
<feature type="region of interest" description="Disordered" evidence="3">
    <location>
        <begin position="297"/>
        <end position="338"/>
    </location>
</feature>
<reference evidence="4 5" key="1">
    <citation type="submission" date="2017-02" db="EMBL/GenBank/DDBJ databases">
        <title>Draft Genome Sequence of Streptomyces tsukubaensis F601, a Producer of the immunosuppressant tacrolimus FK506.</title>
        <authorList>
            <person name="Zong G."/>
            <person name="Zhong C."/>
            <person name="Fu J."/>
            <person name="Qin R."/>
            <person name="Cao G."/>
        </authorList>
    </citation>
    <scope>NUCLEOTIDE SEQUENCE [LARGE SCALE GENOMIC DNA]</scope>
    <source>
        <strain evidence="4 5">F601</strain>
    </source>
</reference>
<dbReference type="SFLD" id="SFLDG01020">
    <property type="entry name" value="Terpene_Cyclase_Like_2"/>
    <property type="match status" value="1"/>
</dbReference>
<proteinExistence type="inferred from homology"/>
<evidence type="ECO:0000256" key="1">
    <source>
        <dbReference type="ARBA" id="ARBA00023239"/>
    </source>
</evidence>
<gene>
    <name evidence="4" type="ORF">B1H18_07700</name>
</gene>
<evidence type="ECO:0000313" key="4">
    <source>
        <dbReference type="EMBL" id="OON81238.1"/>
    </source>
</evidence>